<dbReference type="Gene3D" id="1.20.1260.10">
    <property type="match status" value="1"/>
</dbReference>
<dbReference type="PANTHER" id="PTHR31694">
    <property type="entry name" value="DESICCATION-LIKE PROTEIN"/>
    <property type="match status" value="1"/>
</dbReference>
<evidence type="ECO:0000256" key="1">
    <source>
        <dbReference type="SAM" id="Phobius"/>
    </source>
</evidence>
<keyword evidence="3" id="KW-1185">Reference proteome</keyword>
<dbReference type="InterPro" id="IPR052965">
    <property type="entry name" value="Pigment-catalase-like"/>
</dbReference>
<dbReference type="PROSITE" id="PS51318">
    <property type="entry name" value="TAT"/>
    <property type="match status" value="1"/>
</dbReference>
<keyword evidence="1" id="KW-0472">Membrane</keyword>
<dbReference type="RefSeq" id="WP_353863866.1">
    <property type="nucleotide sequence ID" value="NZ_CP088295.1"/>
</dbReference>
<sequence length="204" mass="21733">MSHPNPLETVRVEGMSRQTLLLRGTLAAGAVFGTSMVSPFLRRAFAQGDMGDVDILNFALTLEYLETAFYEEGAKLGLKGEVASQAKRFGAEEAEHVDALTATIKDLGGTPAKMPMFEFGVTDEKSFLELAQTLEDTGVGAYNGAGPAIKSKEVLAAAGSIVQIEARHAAAIRLLREQDPAPDQFEPPLTTEQVNKAVAPLIVS</sequence>
<dbReference type="InterPro" id="IPR009078">
    <property type="entry name" value="Ferritin-like_SF"/>
</dbReference>
<dbReference type="InterPro" id="IPR012347">
    <property type="entry name" value="Ferritin-like"/>
</dbReference>
<dbReference type="CDD" id="cd00657">
    <property type="entry name" value="Ferritin_like"/>
    <property type="match status" value="1"/>
</dbReference>
<name>A0ABY5PFD8_9ACTN</name>
<dbReference type="Proteomes" id="UP001058860">
    <property type="component" value="Chromosome"/>
</dbReference>
<protein>
    <submittedName>
        <fullName evidence="2">Ferritin-like domain-containing protein</fullName>
    </submittedName>
</protein>
<gene>
    <name evidence="2" type="ORF">LRS13_22240</name>
</gene>
<dbReference type="PANTHER" id="PTHR31694:SF26">
    <property type="entry name" value="OS05G0151100 PROTEIN"/>
    <property type="match status" value="1"/>
</dbReference>
<feature type="transmembrane region" description="Helical" evidence="1">
    <location>
        <begin position="20"/>
        <end position="41"/>
    </location>
</feature>
<reference evidence="3" key="1">
    <citation type="submission" date="2021-11" db="EMBL/GenBank/DDBJ databases">
        <title>Cultivation dependent microbiological survey of springs from the worlds oldest radium mine currently devoted to the extraction of radon-saturated water.</title>
        <authorList>
            <person name="Kapinusova G."/>
            <person name="Smrhova T."/>
            <person name="Strejcek M."/>
            <person name="Suman J."/>
            <person name="Jani K."/>
            <person name="Pajer P."/>
            <person name="Uhlik O."/>
        </authorList>
    </citation>
    <scope>NUCLEOTIDE SEQUENCE [LARGE SCALE GENOMIC DNA]</scope>
    <source>
        <strain evidence="3">J379</strain>
    </source>
</reference>
<dbReference type="Pfam" id="PF13668">
    <property type="entry name" value="Ferritin_2"/>
    <property type="match status" value="1"/>
</dbReference>
<dbReference type="InterPro" id="IPR006311">
    <property type="entry name" value="TAT_signal"/>
</dbReference>
<evidence type="ECO:0000313" key="3">
    <source>
        <dbReference type="Proteomes" id="UP001058860"/>
    </source>
</evidence>
<keyword evidence="1" id="KW-0812">Transmembrane</keyword>
<keyword evidence="1" id="KW-1133">Transmembrane helix</keyword>
<dbReference type="SUPFAM" id="SSF47240">
    <property type="entry name" value="Ferritin-like"/>
    <property type="match status" value="1"/>
</dbReference>
<dbReference type="EMBL" id="CP088295">
    <property type="protein sequence ID" value="UUY03358.1"/>
    <property type="molecule type" value="Genomic_DNA"/>
</dbReference>
<organism evidence="2 3">
    <name type="scientific">Svornostia abyssi</name>
    <dbReference type="NCBI Taxonomy" id="2898438"/>
    <lineage>
        <taxon>Bacteria</taxon>
        <taxon>Bacillati</taxon>
        <taxon>Actinomycetota</taxon>
        <taxon>Thermoleophilia</taxon>
        <taxon>Solirubrobacterales</taxon>
        <taxon>Baekduiaceae</taxon>
        <taxon>Svornostia</taxon>
    </lineage>
</organism>
<accession>A0ABY5PFD8</accession>
<evidence type="ECO:0000313" key="2">
    <source>
        <dbReference type="EMBL" id="UUY03358.1"/>
    </source>
</evidence>
<proteinExistence type="predicted"/>